<feature type="domain" description="SPOR" evidence="1">
    <location>
        <begin position="203"/>
        <end position="287"/>
    </location>
</feature>
<name>A0A1E3WAQ0_9HYPH</name>
<dbReference type="PROSITE" id="PS51724">
    <property type="entry name" value="SPOR"/>
    <property type="match status" value="1"/>
</dbReference>
<accession>A0A1E3WAQ0</accession>
<keyword evidence="3" id="KW-1185">Reference proteome</keyword>
<dbReference type="RefSeq" id="WP_069623945.1">
    <property type="nucleotide sequence ID" value="NZ_LPWD01000211.1"/>
</dbReference>
<evidence type="ECO:0000313" key="3">
    <source>
        <dbReference type="Proteomes" id="UP000095042"/>
    </source>
</evidence>
<dbReference type="AlphaFoldDB" id="A0A1E3WAQ0"/>
<dbReference type="OrthoDB" id="7338235at2"/>
<gene>
    <name evidence="2" type="ORF">AUC71_13010</name>
</gene>
<dbReference type="SUPFAM" id="SSF110997">
    <property type="entry name" value="Sporulation related repeat"/>
    <property type="match status" value="1"/>
</dbReference>
<dbReference type="Gene3D" id="3.30.70.1070">
    <property type="entry name" value="Sporulation related repeat"/>
    <property type="match status" value="1"/>
</dbReference>
<protein>
    <recommendedName>
        <fullName evidence="1">SPOR domain-containing protein</fullName>
    </recommendedName>
</protein>
<dbReference type="GO" id="GO:0042834">
    <property type="term" value="F:peptidoglycan binding"/>
    <property type="evidence" value="ECO:0007669"/>
    <property type="project" value="InterPro"/>
</dbReference>
<dbReference type="EMBL" id="LPWD01000211">
    <property type="protein sequence ID" value="ODS02851.1"/>
    <property type="molecule type" value="Genomic_DNA"/>
</dbReference>
<sequence length="287" mass="28764">MVGSALLGAIALGGALAFAYKQSGGSGGETPIITADATPVKEAPDQPGGKEFPHKNKLIYDRLTNGATPESERLVPRQEDVAVPAMPPATATAGLPAPVATTDLANPATTQSVDGEEGGPRKVKTLVVRPDGSVEAPAVADAANAAAGAVNATADAAAQAAQAAAQPANMMPVPIPDGPVPMAAPAAPAAAPQQVAAADPAPAPAESKYLVQVGAHKSQTEALAIYADIQQKNPQLLGNYPPLVQKTSSGGGTLYRLRVGPIASKSEAYKLCGDLKTQGTDCFVAVQ</sequence>
<organism evidence="2 3">
    <name type="scientific">Methyloceanibacter marginalis</name>
    <dbReference type="NCBI Taxonomy" id="1774971"/>
    <lineage>
        <taxon>Bacteria</taxon>
        <taxon>Pseudomonadati</taxon>
        <taxon>Pseudomonadota</taxon>
        <taxon>Alphaproteobacteria</taxon>
        <taxon>Hyphomicrobiales</taxon>
        <taxon>Hyphomicrobiaceae</taxon>
        <taxon>Methyloceanibacter</taxon>
    </lineage>
</organism>
<evidence type="ECO:0000259" key="1">
    <source>
        <dbReference type="PROSITE" id="PS51724"/>
    </source>
</evidence>
<dbReference type="Pfam" id="PF05036">
    <property type="entry name" value="SPOR"/>
    <property type="match status" value="1"/>
</dbReference>
<evidence type="ECO:0000313" key="2">
    <source>
        <dbReference type="EMBL" id="ODS02851.1"/>
    </source>
</evidence>
<proteinExistence type="predicted"/>
<dbReference type="InterPro" id="IPR036680">
    <property type="entry name" value="SPOR-like_sf"/>
</dbReference>
<reference evidence="2 3" key="1">
    <citation type="journal article" date="2016" name="Environ. Microbiol.">
        <title>New Methyloceanibacter diversity from North Sea sediments includes methanotroph containing solely the soluble methane monooxygenase.</title>
        <authorList>
            <person name="Vekeman B."/>
            <person name="Kerckhof F.M."/>
            <person name="Cremers G."/>
            <person name="de Vos P."/>
            <person name="Vandamme P."/>
            <person name="Boon N."/>
            <person name="Op den Camp H.J."/>
            <person name="Heylen K."/>
        </authorList>
    </citation>
    <scope>NUCLEOTIDE SEQUENCE [LARGE SCALE GENOMIC DNA]</scope>
    <source>
        <strain evidence="2 3">R-67177</strain>
    </source>
</reference>
<dbReference type="InterPro" id="IPR007730">
    <property type="entry name" value="SPOR-like_dom"/>
</dbReference>
<comment type="caution">
    <text evidence="2">The sequence shown here is derived from an EMBL/GenBank/DDBJ whole genome shotgun (WGS) entry which is preliminary data.</text>
</comment>
<dbReference type="Proteomes" id="UP000095042">
    <property type="component" value="Unassembled WGS sequence"/>
</dbReference>